<sequence>MTGKPRPRVGRPAELDAQRIVATAIALADRDGLRGASLTKVAAALDVTAMSLYRHIGSRDGLTDLMADAAFGPPPAVGSDWRAALRDWANGQRAAFARHPWVTQIPVAGPPRGINALAWMDAGLAALRNTGLDWRAKIGAITVVGGYVRQAFVTDRQMAQRRGADQRTEAQDLAAYQRDVTAVDLSGFPEIAALFAARAFADVPPDDESADDDFAFGLELILDGIATAIARSA</sequence>
<evidence type="ECO:0000256" key="2">
    <source>
        <dbReference type="ARBA" id="ARBA00023125"/>
    </source>
</evidence>
<proteinExistence type="predicted"/>
<evidence type="ECO:0000313" key="6">
    <source>
        <dbReference type="EMBL" id="TDP41841.1"/>
    </source>
</evidence>
<feature type="domain" description="HTH tetR-type" evidence="5">
    <location>
        <begin position="14"/>
        <end position="74"/>
    </location>
</feature>
<dbReference type="Gene3D" id="1.10.357.10">
    <property type="entry name" value="Tetracycline Repressor, domain 2"/>
    <property type="match status" value="1"/>
</dbReference>
<dbReference type="InterPro" id="IPR001647">
    <property type="entry name" value="HTH_TetR"/>
</dbReference>
<keyword evidence="3" id="KW-0804">Transcription</keyword>
<dbReference type="EMBL" id="SNXK01000001">
    <property type="protein sequence ID" value="TDP41841.1"/>
    <property type="molecule type" value="Genomic_DNA"/>
</dbReference>
<accession>A0A4R6PSN0</accession>
<dbReference type="PROSITE" id="PS50977">
    <property type="entry name" value="HTH_TETR_2"/>
    <property type="match status" value="1"/>
</dbReference>
<keyword evidence="2 4" id="KW-0238">DNA-binding</keyword>
<gene>
    <name evidence="6" type="ORF">DFR75_101946</name>
</gene>
<dbReference type="InterPro" id="IPR009057">
    <property type="entry name" value="Homeodomain-like_sf"/>
</dbReference>
<evidence type="ECO:0000256" key="4">
    <source>
        <dbReference type="PROSITE-ProRule" id="PRU00335"/>
    </source>
</evidence>
<dbReference type="InterPro" id="IPR004111">
    <property type="entry name" value="Repressor_TetR_C"/>
</dbReference>
<evidence type="ECO:0000259" key="5">
    <source>
        <dbReference type="PROSITE" id="PS50977"/>
    </source>
</evidence>
<evidence type="ECO:0000256" key="3">
    <source>
        <dbReference type="ARBA" id="ARBA00023163"/>
    </source>
</evidence>
<dbReference type="InterPro" id="IPR036271">
    <property type="entry name" value="Tet_transcr_reg_TetR-rel_C_sf"/>
</dbReference>
<dbReference type="GO" id="GO:0003700">
    <property type="term" value="F:DNA-binding transcription factor activity"/>
    <property type="evidence" value="ECO:0007669"/>
    <property type="project" value="TreeGrafter"/>
</dbReference>
<reference evidence="6 7" key="1">
    <citation type="submission" date="2019-03" db="EMBL/GenBank/DDBJ databases">
        <title>Genomic Encyclopedia of Type Strains, Phase IV (KMG-IV): sequencing the most valuable type-strain genomes for metagenomic binning, comparative biology and taxonomic classification.</title>
        <authorList>
            <person name="Goeker M."/>
        </authorList>
    </citation>
    <scope>NUCLEOTIDE SEQUENCE [LARGE SCALE GENOMIC DNA]</scope>
    <source>
        <strain evidence="6 7">DSM 44496</strain>
    </source>
</reference>
<dbReference type="GO" id="GO:0045892">
    <property type="term" value="P:negative regulation of DNA-templated transcription"/>
    <property type="evidence" value="ECO:0007669"/>
    <property type="project" value="InterPro"/>
</dbReference>
<dbReference type="Gene3D" id="1.10.10.60">
    <property type="entry name" value="Homeodomain-like"/>
    <property type="match status" value="1"/>
</dbReference>
<dbReference type="PANTHER" id="PTHR30055">
    <property type="entry name" value="HTH-TYPE TRANSCRIPTIONAL REGULATOR RUTR"/>
    <property type="match status" value="1"/>
</dbReference>
<dbReference type="AlphaFoldDB" id="A0A4R6PSN0"/>
<dbReference type="Proteomes" id="UP000295087">
    <property type="component" value="Unassembled WGS sequence"/>
</dbReference>
<organism evidence="6 7">
    <name type="scientific">Nocardia ignorata</name>
    <dbReference type="NCBI Taxonomy" id="145285"/>
    <lineage>
        <taxon>Bacteria</taxon>
        <taxon>Bacillati</taxon>
        <taxon>Actinomycetota</taxon>
        <taxon>Actinomycetes</taxon>
        <taxon>Mycobacteriales</taxon>
        <taxon>Nocardiaceae</taxon>
        <taxon>Nocardia</taxon>
    </lineage>
</organism>
<comment type="caution">
    <text evidence="6">The sequence shown here is derived from an EMBL/GenBank/DDBJ whole genome shotgun (WGS) entry which is preliminary data.</text>
</comment>
<protein>
    <submittedName>
        <fullName evidence="6">TetR family transcriptional regulator</fullName>
    </submittedName>
</protein>
<dbReference type="GO" id="GO:0000976">
    <property type="term" value="F:transcription cis-regulatory region binding"/>
    <property type="evidence" value="ECO:0007669"/>
    <property type="project" value="TreeGrafter"/>
</dbReference>
<feature type="DNA-binding region" description="H-T-H motif" evidence="4">
    <location>
        <begin position="37"/>
        <end position="56"/>
    </location>
</feature>
<evidence type="ECO:0000256" key="1">
    <source>
        <dbReference type="ARBA" id="ARBA00023015"/>
    </source>
</evidence>
<dbReference type="InterPro" id="IPR050109">
    <property type="entry name" value="HTH-type_TetR-like_transc_reg"/>
</dbReference>
<evidence type="ECO:0000313" key="7">
    <source>
        <dbReference type="Proteomes" id="UP000295087"/>
    </source>
</evidence>
<keyword evidence="1" id="KW-0805">Transcription regulation</keyword>
<dbReference type="SUPFAM" id="SSF48498">
    <property type="entry name" value="Tetracyclin repressor-like, C-terminal domain"/>
    <property type="match status" value="1"/>
</dbReference>
<dbReference type="PANTHER" id="PTHR30055:SF151">
    <property type="entry name" value="TRANSCRIPTIONAL REGULATORY PROTEIN"/>
    <property type="match status" value="1"/>
</dbReference>
<dbReference type="Pfam" id="PF02909">
    <property type="entry name" value="TetR_C_1"/>
    <property type="match status" value="1"/>
</dbReference>
<name>A0A4R6PSN0_NOCIG</name>
<dbReference type="RefSeq" id="WP_067493271.1">
    <property type="nucleotide sequence ID" value="NZ_SNXK01000001.1"/>
</dbReference>
<dbReference type="SUPFAM" id="SSF46689">
    <property type="entry name" value="Homeodomain-like"/>
    <property type="match status" value="1"/>
</dbReference>
<keyword evidence="7" id="KW-1185">Reference proteome</keyword>